<dbReference type="PROSITE" id="PS51186">
    <property type="entry name" value="GNAT"/>
    <property type="match status" value="1"/>
</dbReference>
<dbReference type="InterPro" id="IPR016181">
    <property type="entry name" value="Acyl_CoA_acyltransferase"/>
</dbReference>
<keyword evidence="1 4" id="KW-0808">Transferase</keyword>
<evidence type="ECO:0000313" key="5">
    <source>
        <dbReference type="Proteomes" id="UP000198618"/>
    </source>
</evidence>
<sequence length="168" mass="18988">MDNSTIIIEEMEAEDWDEVRDIYIEGIQTGNATFDTEAPTWDEWHRGHLNDCRLVVRENGTVIGWAALSPISKKTAYQGAAEVSIYLSQKSVGKGLGSLLLREIINESEQKGFWTLQAGIFPENKTSIHLHEKYGFEKVGVRKRIGKLNGVWRDVVLLERRSTNVGVD</sequence>
<dbReference type="GO" id="GO:0016747">
    <property type="term" value="F:acyltransferase activity, transferring groups other than amino-acyl groups"/>
    <property type="evidence" value="ECO:0007669"/>
    <property type="project" value="InterPro"/>
</dbReference>
<dbReference type="STRING" id="930131.SAMN05216389_104159"/>
<protein>
    <submittedName>
        <fullName evidence="4">Phosphinothricin acetyltransferase</fullName>
    </submittedName>
</protein>
<evidence type="ECO:0000313" key="4">
    <source>
        <dbReference type="EMBL" id="SET01114.1"/>
    </source>
</evidence>
<dbReference type="OrthoDB" id="9798006at2"/>
<reference evidence="4 5" key="1">
    <citation type="submission" date="2016-10" db="EMBL/GenBank/DDBJ databases">
        <authorList>
            <person name="de Groot N.N."/>
        </authorList>
    </citation>
    <scope>NUCLEOTIDE SEQUENCE [LARGE SCALE GENOMIC DNA]</scope>
    <source>
        <strain evidence="4 5">IBRC-M 10780</strain>
    </source>
</reference>
<evidence type="ECO:0000259" key="3">
    <source>
        <dbReference type="PROSITE" id="PS51186"/>
    </source>
</evidence>
<keyword evidence="2" id="KW-0012">Acyltransferase</keyword>
<keyword evidence="5" id="KW-1185">Reference proteome</keyword>
<dbReference type="CDD" id="cd04301">
    <property type="entry name" value="NAT_SF"/>
    <property type="match status" value="1"/>
</dbReference>
<organism evidence="4 5">
    <name type="scientific">Oceanobacillus limi</name>
    <dbReference type="NCBI Taxonomy" id="930131"/>
    <lineage>
        <taxon>Bacteria</taxon>
        <taxon>Bacillati</taxon>
        <taxon>Bacillota</taxon>
        <taxon>Bacilli</taxon>
        <taxon>Bacillales</taxon>
        <taxon>Bacillaceae</taxon>
        <taxon>Oceanobacillus</taxon>
    </lineage>
</organism>
<name>A0A1I0B2N4_9BACI</name>
<dbReference type="Pfam" id="PF00583">
    <property type="entry name" value="Acetyltransf_1"/>
    <property type="match status" value="1"/>
</dbReference>
<gene>
    <name evidence="4" type="ORF">SAMN05216389_104159</name>
</gene>
<feature type="domain" description="N-acetyltransferase" evidence="3">
    <location>
        <begin position="6"/>
        <end position="159"/>
    </location>
</feature>
<evidence type="ECO:0000256" key="1">
    <source>
        <dbReference type="ARBA" id="ARBA00022679"/>
    </source>
</evidence>
<dbReference type="SUPFAM" id="SSF55729">
    <property type="entry name" value="Acyl-CoA N-acyltransferases (Nat)"/>
    <property type="match status" value="1"/>
</dbReference>
<dbReference type="AlphaFoldDB" id="A0A1I0B2N4"/>
<evidence type="ECO:0000256" key="2">
    <source>
        <dbReference type="ARBA" id="ARBA00023315"/>
    </source>
</evidence>
<dbReference type="PANTHER" id="PTHR43072:SF23">
    <property type="entry name" value="UPF0039 PROTEIN C11D3.02C"/>
    <property type="match status" value="1"/>
</dbReference>
<dbReference type="InterPro" id="IPR000182">
    <property type="entry name" value="GNAT_dom"/>
</dbReference>
<dbReference type="Proteomes" id="UP000198618">
    <property type="component" value="Unassembled WGS sequence"/>
</dbReference>
<proteinExistence type="predicted"/>
<dbReference type="PANTHER" id="PTHR43072">
    <property type="entry name" value="N-ACETYLTRANSFERASE"/>
    <property type="match status" value="1"/>
</dbReference>
<accession>A0A1I0B2N4</accession>
<dbReference type="Gene3D" id="3.40.630.30">
    <property type="match status" value="1"/>
</dbReference>
<dbReference type="EMBL" id="FOHE01000004">
    <property type="protein sequence ID" value="SET01114.1"/>
    <property type="molecule type" value="Genomic_DNA"/>
</dbReference>